<dbReference type="AlphaFoldDB" id="A0A1T4KMQ8"/>
<gene>
    <name evidence="2" type="ORF">SAMN02745154_00119</name>
</gene>
<evidence type="ECO:0000313" key="2">
    <source>
        <dbReference type="EMBL" id="SJZ43680.1"/>
    </source>
</evidence>
<dbReference type="EMBL" id="FUXF01000003">
    <property type="protein sequence ID" value="SJZ43680.1"/>
    <property type="molecule type" value="Genomic_DNA"/>
</dbReference>
<evidence type="ECO:0000256" key="1">
    <source>
        <dbReference type="SAM" id="Coils"/>
    </source>
</evidence>
<dbReference type="Proteomes" id="UP000190389">
    <property type="component" value="Unassembled WGS sequence"/>
</dbReference>
<accession>A0A1T4KMQ8</accession>
<dbReference type="STRING" id="171291.SAMN02745154_00119"/>
<sequence>MEDKYKILSELIKNKKFNLNLEGYNKSEVDDFLQFIFTNLLDGENEIKRLQQQLDEYKDLYLEELKKNQMLEEENNRLSKEVEKIYE</sequence>
<keyword evidence="3" id="KW-1185">Reference proteome</keyword>
<reference evidence="3" key="1">
    <citation type="submission" date="2017-02" db="EMBL/GenBank/DDBJ databases">
        <authorList>
            <person name="Varghese N."/>
            <person name="Submissions S."/>
        </authorList>
    </citation>
    <scope>NUCLEOTIDE SEQUENCE [LARGE SCALE GENOMIC DNA]</scope>
    <source>
        <strain evidence="3">ATCC 27862</strain>
    </source>
</reference>
<keyword evidence="1" id="KW-0175">Coiled coil</keyword>
<dbReference type="RefSeq" id="WP_159442399.1">
    <property type="nucleotide sequence ID" value="NZ_CP137850.1"/>
</dbReference>
<evidence type="ECO:0000313" key="3">
    <source>
        <dbReference type="Proteomes" id="UP000190389"/>
    </source>
</evidence>
<name>A0A1T4KMQ8_9BACT</name>
<dbReference type="InterPro" id="IPR019933">
    <property type="entry name" value="DivIVA_domain"/>
</dbReference>
<feature type="coiled-coil region" evidence="1">
    <location>
        <begin position="40"/>
        <end position="81"/>
    </location>
</feature>
<organism evidence="2 3">
    <name type="scientific">Mycoplasmopsis verecunda</name>
    <dbReference type="NCBI Taxonomy" id="171291"/>
    <lineage>
        <taxon>Bacteria</taxon>
        <taxon>Bacillati</taxon>
        <taxon>Mycoplasmatota</taxon>
        <taxon>Mycoplasmoidales</taxon>
        <taxon>Metamycoplasmataceae</taxon>
        <taxon>Mycoplasmopsis</taxon>
    </lineage>
</organism>
<dbReference type="NCBIfam" id="TIGR03544">
    <property type="entry name" value="DivI1A_domain"/>
    <property type="match status" value="1"/>
</dbReference>
<proteinExistence type="predicted"/>
<protein>
    <submittedName>
        <fullName evidence="2">DivIVA domain-containing protein</fullName>
    </submittedName>
</protein>
<dbReference type="Gene3D" id="6.10.250.660">
    <property type="match status" value="1"/>
</dbReference>